<dbReference type="InterPro" id="IPR008894">
    <property type="entry name" value="QdtA_cupin_dom"/>
</dbReference>
<dbReference type="Proteomes" id="UP001500454">
    <property type="component" value="Unassembled WGS sequence"/>
</dbReference>
<evidence type="ECO:0000313" key="3">
    <source>
        <dbReference type="Proteomes" id="UP001500454"/>
    </source>
</evidence>
<dbReference type="RefSeq" id="WP_425555381.1">
    <property type="nucleotide sequence ID" value="NZ_BAABHA010000001.1"/>
</dbReference>
<comment type="caution">
    <text evidence="2">The sequence shown here is derived from an EMBL/GenBank/DDBJ whole genome shotgun (WGS) entry which is preliminary data.</text>
</comment>
<dbReference type="InterPro" id="IPR011051">
    <property type="entry name" value="RmlC_Cupin_sf"/>
</dbReference>
<keyword evidence="3" id="KW-1185">Reference proteome</keyword>
<organism evidence="2 3">
    <name type="scientific">Hymenobacter koreensis</name>
    <dbReference type="NCBI Taxonomy" id="1084523"/>
    <lineage>
        <taxon>Bacteria</taxon>
        <taxon>Pseudomonadati</taxon>
        <taxon>Bacteroidota</taxon>
        <taxon>Cytophagia</taxon>
        <taxon>Cytophagales</taxon>
        <taxon>Hymenobacteraceae</taxon>
        <taxon>Hymenobacter</taxon>
    </lineage>
</organism>
<protein>
    <submittedName>
        <fullName evidence="2">FdtA/QdtA family cupin domain-containing protein</fullName>
    </submittedName>
</protein>
<dbReference type="CDD" id="cd20292">
    <property type="entry name" value="cupin_QdtA-like"/>
    <property type="match status" value="1"/>
</dbReference>
<dbReference type="Pfam" id="PF05523">
    <property type="entry name" value="FdtA"/>
    <property type="match status" value="1"/>
</dbReference>
<dbReference type="SUPFAM" id="SSF51182">
    <property type="entry name" value="RmlC-like cupins"/>
    <property type="match status" value="1"/>
</dbReference>
<reference evidence="3" key="1">
    <citation type="journal article" date="2019" name="Int. J. Syst. Evol. Microbiol.">
        <title>The Global Catalogue of Microorganisms (GCM) 10K type strain sequencing project: providing services to taxonomists for standard genome sequencing and annotation.</title>
        <authorList>
            <consortium name="The Broad Institute Genomics Platform"/>
            <consortium name="The Broad Institute Genome Sequencing Center for Infectious Disease"/>
            <person name="Wu L."/>
            <person name="Ma J."/>
        </authorList>
    </citation>
    <scope>NUCLEOTIDE SEQUENCE [LARGE SCALE GENOMIC DNA]</scope>
    <source>
        <strain evidence="3">JCM 17924</strain>
    </source>
</reference>
<evidence type="ECO:0000313" key="2">
    <source>
        <dbReference type="EMBL" id="GAA4372973.1"/>
    </source>
</evidence>
<dbReference type="Gene3D" id="2.60.120.10">
    <property type="entry name" value="Jelly Rolls"/>
    <property type="match status" value="1"/>
</dbReference>
<accession>A0ABP8IV15</accession>
<proteinExistence type="predicted"/>
<feature type="domain" description="Sugar 3,4-ketoisomerase QdtA cupin" evidence="1">
    <location>
        <begin position="6"/>
        <end position="130"/>
    </location>
</feature>
<gene>
    <name evidence="2" type="ORF">GCM10023186_03050</name>
</gene>
<evidence type="ECO:0000259" key="1">
    <source>
        <dbReference type="Pfam" id="PF05523"/>
    </source>
</evidence>
<sequence length="136" mass="15789">MVKPYLIDFPKLGKDSTGYICVVELHKALPFEVQRTFWTYDTPESFVRGNHAHYNTEQVLFAVAGRITVTTEMPGGATEIFHLQNPHQGLYVPPHVWHTMQYTPGAVQLVYASTHYDETDYIRDYEVFRAKWKHEA</sequence>
<dbReference type="InterPro" id="IPR014710">
    <property type="entry name" value="RmlC-like_jellyroll"/>
</dbReference>
<dbReference type="EMBL" id="BAABHA010000001">
    <property type="protein sequence ID" value="GAA4372973.1"/>
    <property type="molecule type" value="Genomic_DNA"/>
</dbReference>
<name>A0ABP8IV15_9BACT</name>